<gene>
    <name evidence="1" type="ORF">ANI02nite_02850</name>
</gene>
<dbReference type="EMBL" id="BJYF01000001">
    <property type="protein sequence ID" value="GEN58401.1"/>
    <property type="molecule type" value="Genomic_DNA"/>
</dbReference>
<dbReference type="Proteomes" id="UP000321635">
    <property type="component" value="Unassembled WGS sequence"/>
</dbReference>
<dbReference type="OrthoDB" id="9965336at2"/>
<comment type="caution">
    <text evidence="1">The sequence shown here is derived from an EMBL/GenBank/DDBJ whole genome shotgun (WGS) entry which is preliminary data.</text>
</comment>
<organism evidence="1 2">
    <name type="scientific">Acetobacter nitrogenifigens DSM 23921 = NBRC 105050</name>
    <dbReference type="NCBI Taxonomy" id="1120919"/>
    <lineage>
        <taxon>Bacteria</taxon>
        <taxon>Pseudomonadati</taxon>
        <taxon>Pseudomonadota</taxon>
        <taxon>Alphaproteobacteria</taxon>
        <taxon>Acetobacterales</taxon>
        <taxon>Acetobacteraceae</taxon>
        <taxon>Acetobacter</taxon>
    </lineage>
</organism>
<proteinExistence type="predicted"/>
<accession>A0A511X628</accession>
<reference evidence="1 2" key="1">
    <citation type="submission" date="2019-07" db="EMBL/GenBank/DDBJ databases">
        <title>Whole genome shotgun sequence of Acetobacter nitrogenifigens NBRC 105050.</title>
        <authorList>
            <person name="Hosoyama A."/>
            <person name="Uohara A."/>
            <person name="Ohji S."/>
            <person name="Ichikawa N."/>
        </authorList>
    </citation>
    <scope>NUCLEOTIDE SEQUENCE [LARGE SCALE GENOMIC DNA]</scope>
    <source>
        <strain evidence="1 2">NBRC 105050</strain>
    </source>
</reference>
<evidence type="ECO:0000313" key="2">
    <source>
        <dbReference type="Proteomes" id="UP000321635"/>
    </source>
</evidence>
<keyword evidence="2" id="KW-1185">Reference proteome</keyword>
<sequence length="59" mass="6287">MLQAANLDRKASFAAFLPQSYPQNALDLSSLEDVHSSRQEIANALGLALPGFTALTQLA</sequence>
<dbReference type="AlphaFoldDB" id="A0A511X628"/>
<dbReference type="RefSeq" id="WP_026396557.1">
    <property type="nucleotide sequence ID" value="NZ_AUBI01000001.1"/>
</dbReference>
<evidence type="ECO:0000313" key="1">
    <source>
        <dbReference type="EMBL" id="GEN58401.1"/>
    </source>
</evidence>
<name>A0A511X628_9PROT</name>
<protein>
    <submittedName>
        <fullName evidence="1">Uncharacterized protein</fullName>
    </submittedName>
</protein>